<evidence type="ECO:0000256" key="2">
    <source>
        <dbReference type="SAM" id="SignalP"/>
    </source>
</evidence>
<protein>
    <submittedName>
        <fullName evidence="3">Uncharacterized protein</fullName>
    </submittedName>
</protein>
<feature type="region of interest" description="Disordered" evidence="1">
    <location>
        <begin position="28"/>
        <end position="48"/>
    </location>
</feature>
<dbReference type="Proteomes" id="UP001549145">
    <property type="component" value="Unassembled WGS sequence"/>
</dbReference>
<feature type="signal peptide" evidence="2">
    <location>
        <begin position="1"/>
        <end position="22"/>
    </location>
</feature>
<proteinExistence type="predicted"/>
<name>A0ABV2L870_9HYPH</name>
<gene>
    <name evidence="3" type="ORF">ABID43_003600</name>
</gene>
<feature type="chain" id="PRO_5047143714" evidence="2">
    <location>
        <begin position="23"/>
        <end position="89"/>
    </location>
</feature>
<organism evidence="3 4">
    <name type="scientific">Methylobacterium goesingense</name>
    <dbReference type="NCBI Taxonomy" id="243690"/>
    <lineage>
        <taxon>Bacteria</taxon>
        <taxon>Pseudomonadati</taxon>
        <taxon>Pseudomonadota</taxon>
        <taxon>Alphaproteobacteria</taxon>
        <taxon>Hyphomicrobiales</taxon>
        <taxon>Methylobacteriaceae</taxon>
        <taxon>Methylobacterium</taxon>
    </lineage>
</organism>
<evidence type="ECO:0000256" key="1">
    <source>
        <dbReference type="SAM" id="MobiDB-lite"/>
    </source>
</evidence>
<reference evidence="3 4" key="1">
    <citation type="submission" date="2024-06" db="EMBL/GenBank/DDBJ databases">
        <title>Genomic Encyclopedia of Type Strains, Phase IV (KMG-IV): sequencing the most valuable type-strain genomes for metagenomic binning, comparative biology and taxonomic classification.</title>
        <authorList>
            <person name="Goeker M."/>
        </authorList>
    </citation>
    <scope>NUCLEOTIDE SEQUENCE [LARGE SCALE GENOMIC DNA]</scope>
    <source>
        <strain evidence="3 4">DSM 21331</strain>
    </source>
</reference>
<sequence length="89" mass="9519">MSRRRNPIAMAAGLAAVAAAMALVIREAQPSSPPAPPPPPRKRRSKRIPREVVIEGLIGTYPGLSVEDAARIATAWPGNFIDAPARRDQ</sequence>
<accession>A0ABV2L870</accession>
<dbReference type="RefSeq" id="WP_056096935.1">
    <property type="nucleotide sequence ID" value="NZ_BPQL01000070.1"/>
</dbReference>
<keyword evidence="4" id="KW-1185">Reference proteome</keyword>
<comment type="caution">
    <text evidence="3">The sequence shown here is derived from an EMBL/GenBank/DDBJ whole genome shotgun (WGS) entry which is preliminary data.</text>
</comment>
<evidence type="ECO:0000313" key="3">
    <source>
        <dbReference type="EMBL" id="MET3694045.1"/>
    </source>
</evidence>
<dbReference type="EMBL" id="JBEPMM010000011">
    <property type="protein sequence ID" value="MET3694045.1"/>
    <property type="molecule type" value="Genomic_DNA"/>
</dbReference>
<evidence type="ECO:0000313" key="4">
    <source>
        <dbReference type="Proteomes" id="UP001549145"/>
    </source>
</evidence>
<keyword evidence="2" id="KW-0732">Signal</keyword>